<dbReference type="InterPro" id="IPR033985">
    <property type="entry name" value="SusD-like_N"/>
</dbReference>
<dbReference type="InterPro" id="IPR011990">
    <property type="entry name" value="TPR-like_helical_dom_sf"/>
</dbReference>
<accession>A0A2X2J0A8</accession>
<dbReference type="Gene3D" id="1.25.40.390">
    <property type="match status" value="1"/>
</dbReference>
<name>A0A2X2J0A8_SPHMU</name>
<keyword evidence="3" id="KW-0732">Signal</keyword>
<comment type="similarity">
    <text evidence="2">Belongs to the SusD family.</text>
</comment>
<evidence type="ECO:0000256" key="4">
    <source>
        <dbReference type="ARBA" id="ARBA00023136"/>
    </source>
</evidence>
<evidence type="ECO:0000256" key="1">
    <source>
        <dbReference type="ARBA" id="ARBA00004442"/>
    </source>
</evidence>
<protein>
    <submittedName>
        <fullName evidence="8">SusD family</fullName>
    </submittedName>
</protein>
<organism evidence="8 9">
    <name type="scientific">Sphingobacterium multivorum</name>
    <dbReference type="NCBI Taxonomy" id="28454"/>
    <lineage>
        <taxon>Bacteria</taxon>
        <taxon>Pseudomonadati</taxon>
        <taxon>Bacteroidota</taxon>
        <taxon>Sphingobacteriia</taxon>
        <taxon>Sphingobacteriales</taxon>
        <taxon>Sphingobacteriaceae</taxon>
        <taxon>Sphingobacterium</taxon>
    </lineage>
</organism>
<feature type="domain" description="SusD-like N-terminal" evidence="7">
    <location>
        <begin position="109"/>
        <end position="220"/>
    </location>
</feature>
<dbReference type="Proteomes" id="UP000251241">
    <property type="component" value="Unassembled WGS sequence"/>
</dbReference>
<evidence type="ECO:0000256" key="2">
    <source>
        <dbReference type="ARBA" id="ARBA00006275"/>
    </source>
</evidence>
<reference evidence="8 9" key="1">
    <citation type="submission" date="2018-06" db="EMBL/GenBank/DDBJ databases">
        <authorList>
            <consortium name="Pathogen Informatics"/>
            <person name="Doyle S."/>
        </authorList>
    </citation>
    <scope>NUCLEOTIDE SEQUENCE [LARGE SCALE GENOMIC DNA]</scope>
    <source>
        <strain evidence="8 9">NCTC11343</strain>
    </source>
</reference>
<dbReference type="Pfam" id="PF14322">
    <property type="entry name" value="SusD-like_3"/>
    <property type="match status" value="1"/>
</dbReference>
<keyword evidence="4" id="KW-0472">Membrane</keyword>
<dbReference type="SUPFAM" id="SSF48452">
    <property type="entry name" value="TPR-like"/>
    <property type="match status" value="1"/>
</dbReference>
<proteinExistence type="inferred from homology"/>
<dbReference type="AlphaFoldDB" id="A0A2X2J0A8"/>
<dbReference type="RefSeq" id="WP_112374304.1">
    <property type="nucleotide sequence ID" value="NZ_CP069793.1"/>
</dbReference>
<dbReference type="GO" id="GO:0009279">
    <property type="term" value="C:cell outer membrane"/>
    <property type="evidence" value="ECO:0007669"/>
    <property type="project" value="UniProtKB-SubCell"/>
</dbReference>
<sequence length="538" mass="59935">MKLRNITIALSVATLLFSCQKLDQEPLDAYNADNFWKTEAETDFAVTGLYSGTRGSDGKLAEGSAWEDGTQIFYMDCTSDNSNSDFPWEGFQALGNGTATPTNSGNAEARYTYEHIRRANYILENIEKSPVNAEKKKRLTAEVRVIRAYKYFDMATLFGGLPIITKTLTTENSFVPANTQKEVLEFVEKELKEAAADLSFAKGGGRMSKGAALGLLARCYAFEKKYQDVINTTQEIISSANYKLFDDYATLFEEANENNSEVMMNIEYLVNIQGYTSLGIMLPNSMGGWGSIVPTQSLVDAYETADGETIGESKSYNPASPYEKRDPRLGATIVYPGALYNGKYFDPLDPKSEDYPSGPDNASSTAYNYKKYIQNPSSYANIWNVGTNIIVMRYAEMLLLNAEAKIELGIIDNSVYDNIDLVRLRAKMPKVDKAVYSGQSKLRELVRRELRVEFAGEGRRRFDIIRWGIAKDVMNGPVNGALSKGTVDSKTGKVTYTSLTDRFFSENRTFKAGKNELWPIPQAVIDNSKGTLKQNVGY</sequence>
<evidence type="ECO:0000256" key="3">
    <source>
        <dbReference type="ARBA" id="ARBA00022729"/>
    </source>
</evidence>
<keyword evidence="5" id="KW-0998">Cell outer membrane</keyword>
<dbReference type="EMBL" id="UAUU01000005">
    <property type="protein sequence ID" value="SPZ85076.1"/>
    <property type="molecule type" value="Genomic_DNA"/>
</dbReference>
<evidence type="ECO:0000259" key="6">
    <source>
        <dbReference type="Pfam" id="PF07980"/>
    </source>
</evidence>
<comment type="subcellular location">
    <subcellularLocation>
        <location evidence="1">Cell outer membrane</location>
    </subcellularLocation>
</comment>
<dbReference type="InterPro" id="IPR012944">
    <property type="entry name" value="SusD_RagB_dom"/>
</dbReference>
<dbReference type="PROSITE" id="PS51257">
    <property type="entry name" value="PROKAR_LIPOPROTEIN"/>
    <property type="match status" value="1"/>
</dbReference>
<dbReference type="GeneID" id="97181770"/>
<dbReference type="CDD" id="cd08977">
    <property type="entry name" value="SusD"/>
    <property type="match status" value="1"/>
</dbReference>
<evidence type="ECO:0000313" key="8">
    <source>
        <dbReference type="EMBL" id="SPZ85076.1"/>
    </source>
</evidence>
<evidence type="ECO:0000256" key="5">
    <source>
        <dbReference type="ARBA" id="ARBA00023237"/>
    </source>
</evidence>
<evidence type="ECO:0000313" key="9">
    <source>
        <dbReference type="Proteomes" id="UP000251241"/>
    </source>
</evidence>
<feature type="domain" description="RagB/SusD" evidence="6">
    <location>
        <begin position="274"/>
        <end position="538"/>
    </location>
</feature>
<dbReference type="Pfam" id="PF07980">
    <property type="entry name" value="SusD_RagB"/>
    <property type="match status" value="1"/>
</dbReference>
<gene>
    <name evidence="8" type="ORF">NCTC11343_01633</name>
</gene>
<evidence type="ECO:0000259" key="7">
    <source>
        <dbReference type="Pfam" id="PF14322"/>
    </source>
</evidence>